<dbReference type="GO" id="GO:0005769">
    <property type="term" value="C:early endosome"/>
    <property type="evidence" value="ECO:0007669"/>
    <property type="project" value="TreeGrafter"/>
</dbReference>
<sequence length="410" mass="46804">MSSPVSTEKPPAAPTPIASGMASSVWGWAVLGGTLYFTTFGLTGGICVILYVLAFVAGCLTIAYYIGRKQSIVMLEYGQPSFGYPRRGIPKLVKEVTTIKPVPKVDKRLTGSNVIDEALQEVLEYTFRDYIHVWYQRLSDHEGFKYDMRQTIQKVVIAFSSRTKEIDWVPYLTTRLVDDFTSHVRMFRKAKEKMKAKDKDGKYTEEELMEAFFDQEAKHEVKKDCNSVHICRDMICLKKESEIQFLQDLSEVLLFLLLPPEDYHNKPFRYICREVMVNGVFIPSIDLLSDPDYINQYIAWMCKEDTLTKEAFLTVLKTSDTIEELQAVREKVDLDIAKYRARDTGGSEDTEIKRQLSSLQYVKATCDKQIARLRGDLDEVDAGDALGALSIKYLSIKYLSIKYLSIKPNG</sequence>
<gene>
    <name evidence="4" type="primary">LOC112042750</name>
</gene>
<keyword evidence="1" id="KW-0472">Membrane</keyword>
<dbReference type="STRING" id="7574.A0A2R2MU54"/>
<organism evidence="3 4">
    <name type="scientific">Lingula anatina</name>
    <name type="common">Brachiopod</name>
    <name type="synonym">Lingula unguis</name>
    <dbReference type="NCBI Taxonomy" id="7574"/>
    <lineage>
        <taxon>Eukaryota</taxon>
        <taxon>Metazoa</taxon>
        <taxon>Spiralia</taxon>
        <taxon>Lophotrochozoa</taxon>
        <taxon>Brachiopoda</taxon>
        <taxon>Linguliformea</taxon>
        <taxon>Lingulata</taxon>
        <taxon>Lingulida</taxon>
        <taxon>Linguloidea</taxon>
        <taxon>Lingulidae</taxon>
        <taxon>Lingula</taxon>
    </lineage>
</organism>
<dbReference type="Pfam" id="PF02194">
    <property type="entry name" value="PXA"/>
    <property type="match status" value="1"/>
</dbReference>
<dbReference type="OrthoDB" id="5772781at2759"/>
<feature type="transmembrane region" description="Helical" evidence="1">
    <location>
        <begin position="35"/>
        <end position="66"/>
    </location>
</feature>
<dbReference type="GeneID" id="112042750"/>
<dbReference type="InterPro" id="IPR003114">
    <property type="entry name" value="Phox_assoc"/>
</dbReference>
<feature type="domain" description="PXA" evidence="2">
    <location>
        <begin position="112"/>
        <end position="306"/>
    </location>
</feature>
<dbReference type="PROSITE" id="PS51207">
    <property type="entry name" value="PXA"/>
    <property type="match status" value="1"/>
</dbReference>
<dbReference type="AlphaFoldDB" id="A0A2R2MU54"/>
<name>A0A2R2MU54_LINAN</name>
<dbReference type="KEGG" id="lak:112042750"/>
<keyword evidence="1" id="KW-1133">Transmembrane helix</keyword>
<accession>A0A2R2MU54</accession>
<evidence type="ECO:0000313" key="3">
    <source>
        <dbReference type="Proteomes" id="UP000085678"/>
    </source>
</evidence>
<keyword evidence="3" id="KW-1185">Reference proteome</keyword>
<dbReference type="PANTHER" id="PTHR22775:SF3">
    <property type="entry name" value="SORTING NEXIN-13"/>
    <property type="match status" value="1"/>
</dbReference>
<dbReference type="InParanoid" id="A0A2R2MU54"/>
<keyword evidence="1" id="KW-0812">Transmembrane</keyword>
<evidence type="ECO:0000256" key="1">
    <source>
        <dbReference type="SAM" id="Phobius"/>
    </source>
</evidence>
<evidence type="ECO:0000259" key="2">
    <source>
        <dbReference type="PROSITE" id="PS51207"/>
    </source>
</evidence>
<evidence type="ECO:0000313" key="4">
    <source>
        <dbReference type="RefSeq" id="XP_023933652.1"/>
    </source>
</evidence>
<dbReference type="RefSeq" id="XP_023933652.1">
    <property type="nucleotide sequence ID" value="XM_024077884.1"/>
</dbReference>
<dbReference type="PANTHER" id="PTHR22775">
    <property type="entry name" value="SORTING NEXIN"/>
    <property type="match status" value="1"/>
</dbReference>
<proteinExistence type="predicted"/>
<protein>
    <submittedName>
        <fullName evidence="4">Sorting nexin-13-like</fullName>
    </submittedName>
</protein>
<dbReference type="GO" id="GO:0035091">
    <property type="term" value="F:phosphatidylinositol binding"/>
    <property type="evidence" value="ECO:0007669"/>
    <property type="project" value="TreeGrafter"/>
</dbReference>
<dbReference type="SMART" id="SM00313">
    <property type="entry name" value="PXA"/>
    <property type="match status" value="1"/>
</dbReference>
<reference evidence="4" key="1">
    <citation type="submission" date="2025-08" db="UniProtKB">
        <authorList>
            <consortium name="RefSeq"/>
        </authorList>
    </citation>
    <scope>IDENTIFICATION</scope>
    <source>
        <tissue evidence="4">Gonads</tissue>
    </source>
</reference>
<dbReference type="Proteomes" id="UP000085678">
    <property type="component" value="Unplaced"/>
</dbReference>